<keyword evidence="1" id="KW-0347">Helicase</keyword>
<gene>
    <name evidence="3" type="ORF">ElyMa_003238200</name>
</gene>
<organism evidence="3 4">
    <name type="scientific">Elysia marginata</name>
    <dbReference type="NCBI Taxonomy" id="1093978"/>
    <lineage>
        <taxon>Eukaryota</taxon>
        <taxon>Metazoa</taxon>
        <taxon>Spiralia</taxon>
        <taxon>Lophotrochozoa</taxon>
        <taxon>Mollusca</taxon>
        <taxon>Gastropoda</taxon>
        <taxon>Heterobranchia</taxon>
        <taxon>Euthyneura</taxon>
        <taxon>Panpulmonata</taxon>
        <taxon>Sacoglossa</taxon>
        <taxon>Placobranchoidea</taxon>
        <taxon>Plakobranchidae</taxon>
        <taxon>Elysia</taxon>
    </lineage>
</organism>
<dbReference type="GO" id="GO:0006281">
    <property type="term" value="P:DNA repair"/>
    <property type="evidence" value="ECO:0007669"/>
    <property type="project" value="UniProtKB-KW"/>
</dbReference>
<dbReference type="InterPro" id="IPR010285">
    <property type="entry name" value="DNA_helicase_pif1-like_DEAD"/>
</dbReference>
<sequence>MTVQCQNCQASKFPKKSKGMCCTNGKVNLAVVQRHLNLKFCLMDSQSRSSNMTLRRFQADQMLPVAPNSARVNVVDACVKKSLLWNSVTVHTLSTNMRVALHENVEDKMFPETLLQIGGGIVPINT</sequence>
<dbReference type="EC" id="5.6.2.3" evidence="1"/>
<keyword evidence="1" id="KW-0227">DNA damage</keyword>
<dbReference type="Pfam" id="PF05970">
    <property type="entry name" value="PIF1"/>
    <property type="match status" value="1"/>
</dbReference>
<evidence type="ECO:0000313" key="3">
    <source>
        <dbReference type="EMBL" id="GFS17424.1"/>
    </source>
</evidence>
<evidence type="ECO:0000256" key="1">
    <source>
        <dbReference type="RuleBase" id="RU363044"/>
    </source>
</evidence>
<comment type="similarity">
    <text evidence="1">Belongs to the helicase family.</text>
</comment>
<dbReference type="EMBL" id="BMAT01006665">
    <property type="protein sequence ID" value="GFS17424.1"/>
    <property type="molecule type" value="Genomic_DNA"/>
</dbReference>
<comment type="caution">
    <text evidence="3">The sequence shown here is derived from an EMBL/GenBank/DDBJ whole genome shotgun (WGS) entry which is preliminary data.</text>
</comment>
<dbReference type="GO" id="GO:0005524">
    <property type="term" value="F:ATP binding"/>
    <property type="evidence" value="ECO:0007669"/>
    <property type="project" value="UniProtKB-KW"/>
</dbReference>
<reference evidence="3 4" key="1">
    <citation type="journal article" date="2021" name="Elife">
        <title>Chloroplast acquisition without the gene transfer in kleptoplastic sea slugs, Plakobranchus ocellatus.</title>
        <authorList>
            <person name="Maeda T."/>
            <person name="Takahashi S."/>
            <person name="Yoshida T."/>
            <person name="Shimamura S."/>
            <person name="Takaki Y."/>
            <person name="Nagai Y."/>
            <person name="Toyoda A."/>
            <person name="Suzuki Y."/>
            <person name="Arimoto A."/>
            <person name="Ishii H."/>
            <person name="Satoh N."/>
            <person name="Nishiyama T."/>
            <person name="Hasebe M."/>
            <person name="Maruyama T."/>
            <person name="Minagawa J."/>
            <person name="Obokata J."/>
            <person name="Shigenobu S."/>
        </authorList>
    </citation>
    <scope>NUCLEOTIDE SEQUENCE [LARGE SCALE GENOMIC DNA]</scope>
</reference>
<keyword evidence="4" id="KW-1185">Reference proteome</keyword>
<protein>
    <recommendedName>
        <fullName evidence="1">ATP-dependent DNA helicase</fullName>
        <ecNumber evidence="1">5.6.2.3</ecNumber>
    </recommendedName>
</protein>
<keyword evidence="1" id="KW-0234">DNA repair</keyword>
<keyword evidence="1" id="KW-0378">Hydrolase</keyword>
<name>A0AAV4J618_9GAST</name>
<accession>A0AAV4J618</accession>
<proteinExistence type="inferred from homology"/>
<dbReference type="GO" id="GO:0016787">
    <property type="term" value="F:hydrolase activity"/>
    <property type="evidence" value="ECO:0007669"/>
    <property type="project" value="UniProtKB-KW"/>
</dbReference>
<dbReference type="GO" id="GO:0006310">
    <property type="term" value="P:DNA recombination"/>
    <property type="evidence" value="ECO:0007669"/>
    <property type="project" value="UniProtKB-KW"/>
</dbReference>
<keyword evidence="1" id="KW-0547">Nucleotide-binding</keyword>
<keyword evidence="1" id="KW-0067">ATP-binding</keyword>
<comment type="catalytic activity">
    <reaction evidence="1">
        <text>ATP + H2O = ADP + phosphate + H(+)</text>
        <dbReference type="Rhea" id="RHEA:13065"/>
        <dbReference type="ChEBI" id="CHEBI:15377"/>
        <dbReference type="ChEBI" id="CHEBI:15378"/>
        <dbReference type="ChEBI" id="CHEBI:30616"/>
        <dbReference type="ChEBI" id="CHEBI:43474"/>
        <dbReference type="ChEBI" id="CHEBI:456216"/>
        <dbReference type="EC" id="5.6.2.3"/>
    </reaction>
</comment>
<keyword evidence="1" id="KW-0233">DNA recombination</keyword>
<evidence type="ECO:0000259" key="2">
    <source>
        <dbReference type="Pfam" id="PF05970"/>
    </source>
</evidence>
<feature type="domain" description="DNA helicase Pif1-like DEAD-box helicase" evidence="2">
    <location>
        <begin position="60"/>
        <end position="122"/>
    </location>
</feature>
<dbReference type="AlphaFoldDB" id="A0AAV4J618"/>
<dbReference type="Proteomes" id="UP000762676">
    <property type="component" value="Unassembled WGS sequence"/>
</dbReference>
<dbReference type="GO" id="GO:0043139">
    <property type="term" value="F:5'-3' DNA helicase activity"/>
    <property type="evidence" value="ECO:0007669"/>
    <property type="project" value="UniProtKB-EC"/>
</dbReference>
<evidence type="ECO:0000313" key="4">
    <source>
        <dbReference type="Proteomes" id="UP000762676"/>
    </source>
</evidence>
<comment type="cofactor">
    <cofactor evidence="1">
        <name>Mg(2+)</name>
        <dbReference type="ChEBI" id="CHEBI:18420"/>
    </cofactor>
</comment>
<dbReference type="GO" id="GO:0000723">
    <property type="term" value="P:telomere maintenance"/>
    <property type="evidence" value="ECO:0007669"/>
    <property type="project" value="InterPro"/>
</dbReference>